<name>A0AAV7MHD7_PLEWA</name>
<dbReference type="EMBL" id="JANPWB010000013">
    <property type="protein sequence ID" value="KAJ1103201.1"/>
    <property type="molecule type" value="Genomic_DNA"/>
</dbReference>
<dbReference type="AlphaFoldDB" id="A0AAV7MHD7"/>
<dbReference type="Proteomes" id="UP001066276">
    <property type="component" value="Chromosome 9"/>
</dbReference>
<keyword evidence="2" id="KW-1185">Reference proteome</keyword>
<evidence type="ECO:0000313" key="1">
    <source>
        <dbReference type="EMBL" id="KAJ1103201.1"/>
    </source>
</evidence>
<reference evidence="1" key="1">
    <citation type="journal article" date="2022" name="bioRxiv">
        <title>Sequencing and chromosome-scale assembly of the giantPleurodeles waltlgenome.</title>
        <authorList>
            <person name="Brown T."/>
            <person name="Elewa A."/>
            <person name="Iarovenko S."/>
            <person name="Subramanian E."/>
            <person name="Araus A.J."/>
            <person name="Petzold A."/>
            <person name="Susuki M."/>
            <person name="Suzuki K.-i.T."/>
            <person name="Hayashi T."/>
            <person name="Toyoda A."/>
            <person name="Oliveira C."/>
            <person name="Osipova E."/>
            <person name="Leigh N.D."/>
            <person name="Simon A."/>
            <person name="Yun M.H."/>
        </authorList>
    </citation>
    <scope>NUCLEOTIDE SEQUENCE</scope>
    <source>
        <strain evidence="1">20211129_DDA</strain>
        <tissue evidence="1">Liver</tissue>
    </source>
</reference>
<evidence type="ECO:0000313" key="2">
    <source>
        <dbReference type="Proteomes" id="UP001066276"/>
    </source>
</evidence>
<organism evidence="1 2">
    <name type="scientific">Pleurodeles waltl</name>
    <name type="common">Iberian ribbed newt</name>
    <dbReference type="NCBI Taxonomy" id="8319"/>
    <lineage>
        <taxon>Eukaryota</taxon>
        <taxon>Metazoa</taxon>
        <taxon>Chordata</taxon>
        <taxon>Craniata</taxon>
        <taxon>Vertebrata</taxon>
        <taxon>Euteleostomi</taxon>
        <taxon>Amphibia</taxon>
        <taxon>Batrachia</taxon>
        <taxon>Caudata</taxon>
        <taxon>Salamandroidea</taxon>
        <taxon>Salamandridae</taxon>
        <taxon>Pleurodelinae</taxon>
        <taxon>Pleurodeles</taxon>
    </lineage>
</organism>
<comment type="caution">
    <text evidence="1">The sequence shown here is derived from an EMBL/GenBank/DDBJ whole genome shotgun (WGS) entry which is preliminary data.</text>
</comment>
<sequence>MVSSGLWAVPQNLDLHQQLLKGDLGALTAVLWEASAKGSHVARSPGREKPHTRRAVEQCEGQPWIPDGSGLSLQEYLQNAADFQYFLARSNISCGLMDEGARVPMHIYSPQWPYQGNNNAIEETN</sequence>
<gene>
    <name evidence="1" type="ORF">NDU88_000628</name>
</gene>
<accession>A0AAV7MHD7</accession>
<protein>
    <submittedName>
        <fullName evidence="1">Uncharacterized protein</fullName>
    </submittedName>
</protein>
<proteinExistence type="predicted"/>